<sequence length="125" mass="13885">MFNFSRWILKISDSACNSEAKRALALKSCGTKTVDDVEIESRELLGSLPLEKANPPSSPRDYENTIDMPRFFEPENFRDAPMAVCYTYNSLDMALELTQKDAKVGFSVVSTVEGTEINHVSAGEV</sequence>
<accession>A0A0B1TUA3</accession>
<gene>
    <name evidence="1" type="ORF">OESDEN_00994</name>
</gene>
<reference evidence="1 2" key="1">
    <citation type="submission" date="2014-03" db="EMBL/GenBank/DDBJ databases">
        <title>Draft genome of the hookworm Oesophagostomum dentatum.</title>
        <authorList>
            <person name="Mitreva M."/>
        </authorList>
    </citation>
    <scope>NUCLEOTIDE SEQUENCE [LARGE SCALE GENOMIC DNA]</scope>
    <source>
        <strain evidence="1 2">OD-Hann</strain>
    </source>
</reference>
<dbReference type="OrthoDB" id="5869343at2759"/>
<dbReference type="AlphaFoldDB" id="A0A0B1TUA3"/>
<evidence type="ECO:0000313" key="2">
    <source>
        <dbReference type="Proteomes" id="UP000053660"/>
    </source>
</evidence>
<dbReference type="EMBL" id="KN549252">
    <property type="protein sequence ID" value="KHJ99020.1"/>
    <property type="molecule type" value="Genomic_DNA"/>
</dbReference>
<evidence type="ECO:0000313" key="1">
    <source>
        <dbReference type="EMBL" id="KHJ99020.1"/>
    </source>
</evidence>
<dbReference type="Proteomes" id="UP000053660">
    <property type="component" value="Unassembled WGS sequence"/>
</dbReference>
<protein>
    <submittedName>
        <fullName evidence="1">Uncharacterized protein</fullName>
    </submittedName>
</protein>
<name>A0A0B1TUA3_OESDE</name>
<keyword evidence="2" id="KW-1185">Reference proteome</keyword>
<organism evidence="1 2">
    <name type="scientific">Oesophagostomum dentatum</name>
    <name type="common">Nodular worm</name>
    <dbReference type="NCBI Taxonomy" id="61180"/>
    <lineage>
        <taxon>Eukaryota</taxon>
        <taxon>Metazoa</taxon>
        <taxon>Ecdysozoa</taxon>
        <taxon>Nematoda</taxon>
        <taxon>Chromadorea</taxon>
        <taxon>Rhabditida</taxon>
        <taxon>Rhabditina</taxon>
        <taxon>Rhabditomorpha</taxon>
        <taxon>Strongyloidea</taxon>
        <taxon>Strongylidae</taxon>
        <taxon>Oesophagostomum</taxon>
    </lineage>
</organism>
<proteinExistence type="predicted"/>